<protein>
    <submittedName>
        <fullName evidence="2">Uncharacterized protein</fullName>
    </submittedName>
</protein>
<dbReference type="KEGG" id="mzh:Mzhil_0882"/>
<dbReference type="RefSeq" id="WP_013898183.1">
    <property type="nucleotide sequence ID" value="NC_015676.1"/>
</dbReference>
<evidence type="ECO:0000313" key="2">
    <source>
        <dbReference type="EMBL" id="AEH60744.1"/>
    </source>
</evidence>
<keyword evidence="1" id="KW-0812">Transmembrane</keyword>
<dbReference type="EMBL" id="CP002101">
    <property type="protein sequence ID" value="AEH60744.1"/>
    <property type="molecule type" value="Genomic_DNA"/>
</dbReference>
<keyword evidence="3" id="KW-1185">Reference proteome</keyword>
<keyword evidence="1" id="KW-0472">Membrane</keyword>
<gene>
    <name evidence="2" type="ordered locus">Mzhil_0882</name>
</gene>
<dbReference type="Proteomes" id="UP000006622">
    <property type="component" value="Chromosome"/>
</dbReference>
<evidence type="ECO:0000256" key="1">
    <source>
        <dbReference type="SAM" id="Phobius"/>
    </source>
</evidence>
<proteinExistence type="predicted"/>
<accession>F7XL87</accession>
<dbReference type="STRING" id="679901.Mzhil_0882"/>
<dbReference type="HOGENOM" id="CLU_3003216_0_0_2"/>
<keyword evidence="1" id="KW-1133">Transmembrane helix</keyword>
<dbReference type="GeneID" id="43327280"/>
<reference evidence="2" key="1">
    <citation type="submission" date="2010-07" db="EMBL/GenBank/DDBJ databases">
        <title>The complete genome of Methanosalsum zhilinae DSM 4017.</title>
        <authorList>
            <consortium name="US DOE Joint Genome Institute (JGI-PGF)"/>
            <person name="Lucas S."/>
            <person name="Copeland A."/>
            <person name="Lapidus A."/>
            <person name="Glavina del Rio T."/>
            <person name="Dalin E."/>
            <person name="Tice H."/>
            <person name="Bruce D."/>
            <person name="Goodwin L."/>
            <person name="Pitluck S."/>
            <person name="Kyrpides N."/>
            <person name="Mavromatis K."/>
            <person name="Ovchinnikova G."/>
            <person name="Daligault H."/>
            <person name="Detter J.C."/>
            <person name="Han C."/>
            <person name="Tapia R."/>
            <person name="Larimer F."/>
            <person name="Land M."/>
            <person name="Hauser L."/>
            <person name="Markowitz V."/>
            <person name="Cheng J.-F."/>
            <person name="Hugenholtz P."/>
            <person name="Woyke T."/>
            <person name="Wu D."/>
            <person name="Spring S."/>
            <person name="Schueler E."/>
            <person name="Brambilla E."/>
            <person name="Klenk H.-P."/>
            <person name="Eisen J.A."/>
        </authorList>
    </citation>
    <scope>NUCLEOTIDE SEQUENCE</scope>
    <source>
        <strain evidence="2">DSM 4017</strain>
    </source>
</reference>
<feature type="transmembrane region" description="Helical" evidence="1">
    <location>
        <begin position="35"/>
        <end position="54"/>
    </location>
</feature>
<feature type="transmembrane region" description="Helical" evidence="1">
    <location>
        <begin position="7"/>
        <end position="29"/>
    </location>
</feature>
<organism evidence="2 3">
    <name type="scientific">Methanosalsum zhilinae (strain DSM 4017 / NBRC 107636 / OCM 62 / WeN5)</name>
    <name type="common">Methanohalophilus zhilinae</name>
    <dbReference type="NCBI Taxonomy" id="679901"/>
    <lineage>
        <taxon>Archaea</taxon>
        <taxon>Methanobacteriati</taxon>
        <taxon>Methanobacteriota</taxon>
        <taxon>Stenosarchaea group</taxon>
        <taxon>Methanomicrobia</taxon>
        <taxon>Methanosarcinales</taxon>
        <taxon>Methanosarcinaceae</taxon>
        <taxon>Methanosalsum</taxon>
    </lineage>
</organism>
<sequence length="56" mass="5884">MSFASSISNLLVHAVIFVIGCIVVVSSVYYLISGLIVGAFGALLGLIVIMFSLYDS</sequence>
<evidence type="ECO:0000313" key="3">
    <source>
        <dbReference type="Proteomes" id="UP000006622"/>
    </source>
</evidence>
<name>F7XL87_METZD</name>
<dbReference type="AlphaFoldDB" id="F7XL87"/>